<evidence type="ECO:0000256" key="3">
    <source>
        <dbReference type="SAM" id="MobiDB-lite"/>
    </source>
</evidence>
<dbReference type="CDD" id="cd00302">
    <property type="entry name" value="cytochrome_P450"/>
    <property type="match status" value="1"/>
</dbReference>
<sequence length="395" mass="43193">MRIGDRRRLRGDPLEYVDDLRRRSATGVMRLPGGGWCLGEAEPAHVLLRGREFNAGRSGFFGDLLPTRAVQVEVGHAVRDVLRAGLPDYRAALASAVAGLPSVSRWPEAGNRLVYRCLADLLLHPGTPAGARRCADRAADAGVVFRSPRVWRRARAEVARARVIAALTEQVRRRRQQGVGEPRDVLDAVLGACPDDLADRTVARVHLMMFRAVAAPVAASLAWSVLLACLHHTPGSPWPWPADQIVREALRHRPIPWMLRRTVPRTTTFAGTSVHAGDLVSVSPHLLHHDPRHWADPDAYRPERWARSGGHGPYIPFGAGPFACPGASVAQTLVTEALTALAEGVHLSVTGGDARAVMSEGIVPRPFTLHRTRTERAPRHREEVSDHGRDAATRL</sequence>
<dbReference type="RefSeq" id="WP_312864992.1">
    <property type="nucleotide sequence ID" value="NZ_JACHJN010000005.1"/>
</dbReference>
<evidence type="ECO:0000256" key="2">
    <source>
        <dbReference type="PIRSR" id="PIRSR602401-1"/>
    </source>
</evidence>
<dbReference type="GO" id="GO:0005506">
    <property type="term" value="F:iron ion binding"/>
    <property type="evidence" value="ECO:0007669"/>
    <property type="project" value="InterPro"/>
</dbReference>
<feature type="binding site" description="axial binding residue" evidence="2">
    <location>
        <position position="324"/>
    </location>
    <ligand>
        <name>heme</name>
        <dbReference type="ChEBI" id="CHEBI:30413"/>
    </ligand>
    <ligandPart>
        <name>Fe</name>
        <dbReference type="ChEBI" id="CHEBI:18248"/>
    </ligandPart>
</feature>
<dbReference type="PRINTS" id="PR00463">
    <property type="entry name" value="EP450I"/>
</dbReference>
<dbReference type="AlphaFoldDB" id="A0A841CFP2"/>
<dbReference type="Proteomes" id="UP000547510">
    <property type="component" value="Unassembled WGS sequence"/>
</dbReference>
<comment type="cofactor">
    <cofactor evidence="2">
        <name>heme</name>
        <dbReference type="ChEBI" id="CHEBI:30413"/>
    </cofactor>
</comment>
<accession>A0A841CFP2</accession>
<keyword evidence="5" id="KW-1185">Reference proteome</keyword>
<dbReference type="InterPro" id="IPR050121">
    <property type="entry name" value="Cytochrome_P450_monoxygenase"/>
</dbReference>
<reference evidence="4 5" key="1">
    <citation type="submission" date="2020-08" db="EMBL/GenBank/DDBJ databases">
        <title>Genomic Encyclopedia of Type Strains, Phase III (KMG-III): the genomes of soil and plant-associated and newly described type strains.</title>
        <authorList>
            <person name="Whitman W."/>
        </authorList>
    </citation>
    <scope>NUCLEOTIDE SEQUENCE [LARGE SCALE GENOMIC DNA]</scope>
    <source>
        <strain evidence="4 5">CECT 8640</strain>
    </source>
</reference>
<evidence type="ECO:0000313" key="5">
    <source>
        <dbReference type="Proteomes" id="UP000547510"/>
    </source>
</evidence>
<dbReference type="EMBL" id="JACHJN010000005">
    <property type="protein sequence ID" value="MBB5957352.1"/>
    <property type="molecule type" value="Genomic_DNA"/>
</dbReference>
<dbReference type="GO" id="GO:0016705">
    <property type="term" value="F:oxidoreductase activity, acting on paired donors, with incorporation or reduction of molecular oxygen"/>
    <property type="evidence" value="ECO:0007669"/>
    <property type="project" value="InterPro"/>
</dbReference>
<dbReference type="SUPFAM" id="SSF48264">
    <property type="entry name" value="Cytochrome P450"/>
    <property type="match status" value="1"/>
</dbReference>
<protein>
    <submittedName>
        <fullName evidence="4">Cytochrome P450</fullName>
    </submittedName>
</protein>
<dbReference type="GO" id="GO:0004497">
    <property type="term" value="F:monooxygenase activity"/>
    <property type="evidence" value="ECO:0007669"/>
    <property type="project" value="InterPro"/>
</dbReference>
<keyword evidence="2" id="KW-0479">Metal-binding</keyword>
<feature type="region of interest" description="Disordered" evidence="3">
    <location>
        <begin position="372"/>
        <end position="395"/>
    </location>
</feature>
<dbReference type="PANTHER" id="PTHR24305:SF166">
    <property type="entry name" value="CYTOCHROME P450 12A4, MITOCHONDRIAL-RELATED"/>
    <property type="match status" value="1"/>
</dbReference>
<dbReference type="InterPro" id="IPR036396">
    <property type="entry name" value="Cyt_P450_sf"/>
</dbReference>
<proteinExistence type="inferred from homology"/>
<keyword evidence="2" id="KW-0349">Heme</keyword>
<comment type="caution">
    <text evidence="4">The sequence shown here is derived from an EMBL/GenBank/DDBJ whole genome shotgun (WGS) entry which is preliminary data.</text>
</comment>
<dbReference type="Gene3D" id="1.10.630.10">
    <property type="entry name" value="Cytochrome P450"/>
    <property type="match status" value="1"/>
</dbReference>
<dbReference type="InterPro" id="IPR002401">
    <property type="entry name" value="Cyt_P450_E_grp-I"/>
</dbReference>
<organism evidence="4 5">
    <name type="scientific">Saccharothrix tamanrassetensis</name>
    <dbReference type="NCBI Taxonomy" id="1051531"/>
    <lineage>
        <taxon>Bacteria</taxon>
        <taxon>Bacillati</taxon>
        <taxon>Actinomycetota</taxon>
        <taxon>Actinomycetes</taxon>
        <taxon>Pseudonocardiales</taxon>
        <taxon>Pseudonocardiaceae</taxon>
        <taxon>Saccharothrix</taxon>
    </lineage>
</organism>
<dbReference type="Pfam" id="PF00067">
    <property type="entry name" value="p450"/>
    <property type="match status" value="1"/>
</dbReference>
<gene>
    <name evidence="4" type="ORF">FHS29_003945</name>
</gene>
<name>A0A841CFP2_9PSEU</name>
<comment type="similarity">
    <text evidence="1">Belongs to the cytochrome P450 family.</text>
</comment>
<dbReference type="InterPro" id="IPR001128">
    <property type="entry name" value="Cyt_P450"/>
</dbReference>
<dbReference type="PANTHER" id="PTHR24305">
    <property type="entry name" value="CYTOCHROME P450"/>
    <property type="match status" value="1"/>
</dbReference>
<dbReference type="GO" id="GO:0020037">
    <property type="term" value="F:heme binding"/>
    <property type="evidence" value="ECO:0007669"/>
    <property type="project" value="InterPro"/>
</dbReference>
<keyword evidence="2" id="KW-0408">Iron</keyword>
<evidence type="ECO:0000256" key="1">
    <source>
        <dbReference type="ARBA" id="ARBA00010617"/>
    </source>
</evidence>
<evidence type="ECO:0000313" key="4">
    <source>
        <dbReference type="EMBL" id="MBB5957352.1"/>
    </source>
</evidence>